<keyword evidence="3" id="KW-1003">Cell membrane</keyword>
<keyword evidence="10" id="KW-1185">Reference proteome</keyword>
<dbReference type="RefSeq" id="WP_009182175.1">
    <property type="nucleotide sequence ID" value="NZ_CM001368.1"/>
</dbReference>
<evidence type="ECO:0000256" key="4">
    <source>
        <dbReference type="ARBA" id="ARBA00022692"/>
    </source>
</evidence>
<feature type="transmembrane region" description="Helical" evidence="7">
    <location>
        <begin position="168"/>
        <end position="190"/>
    </location>
</feature>
<dbReference type="Proteomes" id="UP000004662">
    <property type="component" value="Chromosome"/>
</dbReference>
<dbReference type="PANTHER" id="PTHR30012:SF0">
    <property type="entry name" value="TYPE II SECRETION SYSTEM PROTEIN F-RELATED"/>
    <property type="match status" value="1"/>
</dbReference>
<dbReference type="GO" id="GO:0005886">
    <property type="term" value="C:plasma membrane"/>
    <property type="evidence" value="ECO:0007669"/>
    <property type="project" value="UniProtKB-SubCell"/>
</dbReference>
<evidence type="ECO:0000313" key="10">
    <source>
        <dbReference type="Proteomes" id="UP000004662"/>
    </source>
</evidence>
<proteinExistence type="inferred from homology"/>
<dbReference type="EMBL" id="CM001368">
    <property type="protein sequence ID" value="EHJ48815.1"/>
    <property type="molecule type" value="Genomic_DNA"/>
</dbReference>
<evidence type="ECO:0000256" key="6">
    <source>
        <dbReference type="ARBA" id="ARBA00023136"/>
    </source>
</evidence>
<keyword evidence="6 7" id="KW-0472">Membrane</keyword>
<comment type="subcellular location">
    <subcellularLocation>
        <location evidence="1">Cell membrane</location>
        <topology evidence="1">Multi-pass membrane protein</topology>
    </subcellularLocation>
</comment>
<dbReference type="Pfam" id="PF00482">
    <property type="entry name" value="T2SSF"/>
    <property type="match status" value="1"/>
</dbReference>
<accession>G7QB73</accession>
<dbReference type="InterPro" id="IPR018076">
    <property type="entry name" value="T2SS_GspF_dom"/>
</dbReference>
<dbReference type="STRING" id="694327.DFW101_2811"/>
<dbReference type="AlphaFoldDB" id="G7QB73"/>
<sequence length="355" mass="39699">MRRYYGELLARLAFSGSVRQRVWKKLAAQTRHGMSLDQSLRQMRSRALSRRSPLSFVYTRVLEYLGLGHSLGASLTEFASSEEVMLISSGQRSGRLAEGLELAADLLAARQKIIKAVVGSLAYPVFLFGMCIVLLLVVSIMVMPKFAMLSDPRKWQGAPALFYKMTSFVASVSGTITLVVLFCLFLASIFTLPYWTGKFRLYVEKIPPWSIYRITVGSVWLYTLSTLMRSGIQLSHILESMINSDTITPYLRERIEAISLENGTGKNLGEAMYDCGLDFPDQELIDDLRVYALLPGFYRQMHQLAQGWMYDGVDLVQRQSRVMNLMGIVLITGVVSVLAVAIGSLQSQLLPTGAY</sequence>
<evidence type="ECO:0000256" key="1">
    <source>
        <dbReference type="ARBA" id="ARBA00004651"/>
    </source>
</evidence>
<evidence type="ECO:0000256" key="3">
    <source>
        <dbReference type="ARBA" id="ARBA00022475"/>
    </source>
</evidence>
<dbReference type="PANTHER" id="PTHR30012">
    <property type="entry name" value="GENERAL SECRETION PATHWAY PROTEIN"/>
    <property type="match status" value="1"/>
</dbReference>
<dbReference type="Gene3D" id="1.20.81.30">
    <property type="entry name" value="Type II secretion system (T2SS), domain F"/>
    <property type="match status" value="2"/>
</dbReference>
<gene>
    <name evidence="9" type="ORF">DFW101_2811</name>
</gene>
<dbReference type="OrthoDB" id="5444670at2"/>
<dbReference type="InterPro" id="IPR042094">
    <property type="entry name" value="T2SS_GspF_sf"/>
</dbReference>
<organism evidence="9 10">
    <name type="scientific">Solidesulfovibrio carbinoliphilus subsp. oakridgensis</name>
    <dbReference type="NCBI Taxonomy" id="694327"/>
    <lineage>
        <taxon>Bacteria</taxon>
        <taxon>Pseudomonadati</taxon>
        <taxon>Thermodesulfobacteriota</taxon>
        <taxon>Desulfovibrionia</taxon>
        <taxon>Desulfovibrionales</taxon>
        <taxon>Desulfovibrionaceae</taxon>
        <taxon>Solidesulfovibrio</taxon>
    </lineage>
</organism>
<dbReference type="eggNOG" id="COG1459">
    <property type="taxonomic scope" value="Bacteria"/>
</dbReference>
<dbReference type="HOGENOM" id="CLU_063664_0_0_7"/>
<name>G7QB73_9BACT</name>
<feature type="domain" description="Type II secretion system protein GspF" evidence="8">
    <location>
        <begin position="26"/>
        <end position="144"/>
    </location>
</feature>
<evidence type="ECO:0000256" key="7">
    <source>
        <dbReference type="SAM" id="Phobius"/>
    </source>
</evidence>
<evidence type="ECO:0000256" key="5">
    <source>
        <dbReference type="ARBA" id="ARBA00022989"/>
    </source>
</evidence>
<evidence type="ECO:0000313" key="9">
    <source>
        <dbReference type="EMBL" id="EHJ48815.1"/>
    </source>
</evidence>
<evidence type="ECO:0000259" key="8">
    <source>
        <dbReference type="Pfam" id="PF00482"/>
    </source>
</evidence>
<reference evidence="10" key="1">
    <citation type="journal article" date="2015" name="Genome Announc.">
        <title>High-Quality Draft Genome Sequence of Desulfovibrio carbinoliphilus FW-101-2B, an Organic Acid-Oxidizing Sulfate-Reducing Bacterium Isolated from Uranium(VI)-Contaminated Groundwater.</title>
        <authorList>
            <person name="Ramsay B.D."/>
            <person name="Hwang C."/>
            <person name="Woo H.L."/>
            <person name="Carroll S.L."/>
            <person name="Lucas S."/>
            <person name="Han J."/>
            <person name="Lapidus A.L."/>
            <person name="Cheng J.F."/>
            <person name="Goodwin L.A."/>
            <person name="Pitluck S."/>
            <person name="Peters L."/>
            <person name="Chertkov O."/>
            <person name="Held B."/>
            <person name="Detter J.C."/>
            <person name="Han C.S."/>
            <person name="Tapia R."/>
            <person name="Land M.L."/>
            <person name="Hauser L.J."/>
            <person name="Kyrpides N.C."/>
            <person name="Ivanova N.N."/>
            <person name="Mikhailova N."/>
            <person name="Pagani I."/>
            <person name="Woyke T."/>
            <person name="Arkin A.P."/>
            <person name="Dehal P."/>
            <person name="Chivian D."/>
            <person name="Criddle C.S."/>
            <person name="Wu W."/>
            <person name="Chakraborty R."/>
            <person name="Hazen T.C."/>
            <person name="Fields M.W."/>
        </authorList>
    </citation>
    <scope>NUCLEOTIDE SEQUENCE [LARGE SCALE GENOMIC DNA]</scope>
    <source>
        <strain evidence="10">FW-101-2B</strain>
    </source>
</reference>
<keyword evidence="4 7" id="KW-0812">Transmembrane</keyword>
<comment type="similarity">
    <text evidence="2">Belongs to the GSP F family.</text>
</comment>
<protein>
    <submittedName>
        <fullName evidence="9">Type II secretion system F domain protein</fullName>
    </submittedName>
</protein>
<feature type="transmembrane region" description="Helical" evidence="7">
    <location>
        <begin position="121"/>
        <end position="147"/>
    </location>
</feature>
<evidence type="ECO:0000256" key="2">
    <source>
        <dbReference type="ARBA" id="ARBA00005745"/>
    </source>
</evidence>
<feature type="transmembrane region" description="Helical" evidence="7">
    <location>
        <begin position="325"/>
        <end position="345"/>
    </location>
</feature>
<dbReference type="InterPro" id="IPR003004">
    <property type="entry name" value="GspF/PilC"/>
</dbReference>
<keyword evidence="5 7" id="KW-1133">Transmembrane helix</keyword>